<sequence>MQQIKIKQYGNAQEAFAFEEQEKPVPIDSQLLIQVEGFGLNYADVMARNGLYKDAPKIPFVPGYEVVGKVIQCGKGTPPDFIGERVVAFTRFGGYAEQAVGDFRAARIIGDRISGGEACALATQYCTAYYMTDYISNLHEGETALIHACAGGVGTALSQLCRRKGVTVIGLCGSEEKVAFLEAMGVDFIINYKKNNYKKLIENRLGKRKIDYIFNTVAGNSFKEDMKLLNYGGKIYCFGGAARSGKKDHILNDLAFLLKTGFVSPLFMMMKSHGVIGVNMLRIADNHTAVIGKCLGELHQLWLQGEIKPVVGATFQASQIGEAHQLLESGKSMGKIYVYW</sequence>
<accession>A0ABV9T062</accession>
<dbReference type="InterPro" id="IPR011032">
    <property type="entry name" value="GroES-like_sf"/>
</dbReference>
<dbReference type="PANTHER" id="PTHR43677">
    <property type="entry name" value="SHORT-CHAIN DEHYDROGENASE/REDUCTASE"/>
    <property type="match status" value="1"/>
</dbReference>
<evidence type="ECO:0000313" key="3">
    <source>
        <dbReference type="Proteomes" id="UP001595818"/>
    </source>
</evidence>
<dbReference type="SUPFAM" id="SSF50129">
    <property type="entry name" value="GroES-like"/>
    <property type="match status" value="1"/>
</dbReference>
<evidence type="ECO:0000313" key="2">
    <source>
        <dbReference type="EMBL" id="MFC4872044.1"/>
    </source>
</evidence>
<keyword evidence="3" id="KW-1185">Reference proteome</keyword>
<dbReference type="InterPro" id="IPR051397">
    <property type="entry name" value="Zn-ADH-like_protein"/>
</dbReference>
<dbReference type="SMART" id="SM00829">
    <property type="entry name" value="PKS_ER"/>
    <property type="match status" value="1"/>
</dbReference>
<comment type="caution">
    <text evidence="2">The sequence shown here is derived from an EMBL/GenBank/DDBJ whole genome shotgun (WGS) entry which is preliminary data.</text>
</comment>
<dbReference type="Pfam" id="PF08240">
    <property type="entry name" value="ADH_N"/>
    <property type="match status" value="1"/>
</dbReference>
<dbReference type="InterPro" id="IPR020843">
    <property type="entry name" value="ER"/>
</dbReference>
<dbReference type="InterPro" id="IPR013149">
    <property type="entry name" value="ADH-like_C"/>
</dbReference>
<dbReference type="EMBL" id="JBHSJJ010000005">
    <property type="protein sequence ID" value="MFC4872044.1"/>
    <property type="molecule type" value="Genomic_DNA"/>
</dbReference>
<name>A0ABV9T062_9BACT</name>
<dbReference type="Proteomes" id="UP001595818">
    <property type="component" value="Unassembled WGS sequence"/>
</dbReference>
<proteinExistence type="predicted"/>
<gene>
    <name evidence="2" type="ORF">ACFPFU_10115</name>
</gene>
<dbReference type="Gene3D" id="3.90.180.10">
    <property type="entry name" value="Medium-chain alcohol dehydrogenases, catalytic domain"/>
    <property type="match status" value="1"/>
</dbReference>
<feature type="domain" description="Enoyl reductase (ER)" evidence="1">
    <location>
        <begin position="12"/>
        <end position="338"/>
    </location>
</feature>
<protein>
    <submittedName>
        <fullName evidence="2">Zinc-binding alcohol dehydrogenase family protein</fullName>
    </submittedName>
</protein>
<dbReference type="PANTHER" id="PTHR43677:SF4">
    <property type="entry name" value="QUINONE OXIDOREDUCTASE-LIKE PROTEIN 2"/>
    <property type="match status" value="1"/>
</dbReference>
<evidence type="ECO:0000259" key="1">
    <source>
        <dbReference type="SMART" id="SM00829"/>
    </source>
</evidence>
<dbReference type="SUPFAM" id="SSF51735">
    <property type="entry name" value="NAD(P)-binding Rossmann-fold domains"/>
    <property type="match status" value="1"/>
</dbReference>
<reference evidence="3" key="1">
    <citation type="journal article" date="2019" name="Int. J. Syst. Evol. Microbiol.">
        <title>The Global Catalogue of Microorganisms (GCM) 10K type strain sequencing project: providing services to taxonomists for standard genome sequencing and annotation.</title>
        <authorList>
            <consortium name="The Broad Institute Genomics Platform"/>
            <consortium name="The Broad Institute Genome Sequencing Center for Infectious Disease"/>
            <person name="Wu L."/>
            <person name="Ma J."/>
        </authorList>
    </citation>
    <scope>NUCLEOTIDE SEQUENCE [LARGE SCALE GENOMIC DNA]</scope>
    <source>
        <strain evidence="3">CGMCC 4.7466</strain>
    </source>
</reference>
<dbReference type="RefSeq" id="WP_377064093.1">
    <property type="nucleotide sequence ID" value="NZ_JBHSJJ010000005.1"/>
</dbReference>
<dbReference type="InterPro" id="IPR013154">
    <property type="entry name" value="ADH-like_N"/>
</dbReference>
<dbReference type="InterPro" id="IPR036291">
    <property type="entry name" value="NAD(P)-bd_dom_sf"/>
</dbReference>
<dbReference type="Pfam" id="PF00107">
    <property type="entry name" value="ADH_zinc_N"/>
    <property type="match status" value="1"/>
</dbReference>
<organism evidence="2 3">
    <name type="scientific">Negadavirga shengliensis</name>
    <dbReference type="NCBI Taxonomy" id="1389218"/>
    <lineage>
        <taxon>Bacteria</taxon>
        <taxon>Pseudomonadati</taxon>
        <taxon>Bacteroidota</taxon>
        <taxon>Cytophagia</taxon>
        <taxon>Cytophagales</taxon>
        <taxon>Cyclobacteriaceae</taxon>
        <taxon>Negadavirga</taxon>
    </lineage>
</organism>
<dbReference type="Gene3D" id="3.40.50.720">
    <property type="entry name" value="NAD(P)-binding Rossmann-like Domain"/>
    <property type="match status" value="1"/>
</dbReference>